<proteinExistence type="inferred from homology"/>
<organism evidence="5 6">
    <name type="scientific">Biomphalaria glabrata</name>
    <name type="common">Bloodfluke planorb</name>
    <name type="synonym">Freshwater snail</name>
    <dbReference type="NCBI Taxonomy" id="6526"/>
    <lineage>
        <taxon>Eukaryota</taxon>
        <taxon>Metazoa</taxon>
        <taxon>Spiralia</taxon>
        <taxon>Lophotrochozoa</taxon>
        <taxon>Mollusca</taxon>
        <taxon>Gastropoda</taxon>
        <taxon>Heterobranchia</taxon>
        <taxon>Euthyneura</taxon>
        <taxon>Panpulmonata</taxon>
        <taxon>Hygrophila</taxon>
        <taxon>Lymnaeoidea</taxon>
        <taxon>Planorbidae</taxon>
        <taxon>Biomphalaria</taxon>
    </lineage>
</organism>
<dbReference type="EnsemblMetazoa" id="BGLB039543-RA">
    <property type="protein sequence ID" value="BGLB039543-PA"/>
    <property type="gene ID" value="BGLB039543"/>
</dbReference>
<dbReference type="InterPro" id="IPR027417">
    <property type="entry name" value="P-loop_NTPase"/>
</dbReference>
<dbReference type="PANTHER" id="PTHR10903:SF184">
    <property type="entry name" value="GTP-BINDING PROTEIN A"/>
    <property type="match status" value="1"/>
</dbReference>
<dbReference type="AlphaFoldDB" id="A0A2C9M7S2"/>
<dbReference type="Pfam" id="PF04548">
    <property type="entry name" value="AIG1"/>
    <property type="match status" value="1"/>
</dbReference>
<dbReference type="SUPFAM" id="SSF52540">
    <property type="entry name" value="P-loop containing nucleoside triphosphate hydrolases"/>
    <property type="match status" value="1"/>
</dbReference>
<comment type="similarity">
    <text evidence="1">Belongs to the TRAFAC class TrmE-Era-EngA-EngB-Septin-like GTPase superfamily. AIG1/Toc34/Toc159-like paraseptin GTPase family. IAN subfamily.</text>
</comment>
<gene>
    <name evidence="5" type="primary">106075527</name>
</gene>
<sequence length="225" mass="26218">MSARKIETITIAIVGKTGHGKSSTGYTILRQNAFEETPNSSDSTEILGLRREHFDNYLFKVYDLPGVKSTSFSQNHINRQLFSLMDSASKIDLFMFVFSYTCRFTAEEEESLCDLQKVFGKHFLRNHGIIVVTHGDYCSKYASERNITPDEAFRQWCENSGEKFKRIKYMVNNRLLLVYNKGSFEDNERLESSKKMHEMAIKMFEQKTPYTKEEFEKTNSRCNIL</sequence>
<dbReference type="GO" id="GO:0005525">
    <property type="term" value="F:GTP binding"/>
    <property type="evidence" value="ECO:0007669"/>
    <property type="project" value="UniProtKB-KW"/>
</dbReference>
<dbReference type="Gene3D" id="3.40.50.300">
    <property type="entry name" value="P-loop containing nucleotide triphosphate hydrolases"/>
    <property type="match status" value="1"/>
</dbReference>
<protein>
    <recommendedName>
        <fullName evidence="4">AIG1-type G domain-containing protein</fullName>
    </recommendedName>
</protein>
<keyword evidence="2" id="KW-0547">Nucleotide-binding</keyword>
<dbReference type="Proteomes" id="UP000076420">
    <property type="component" value="Unassembled WGS sequence"/>
</dbReference>
<evidence type="ECO:0000256" key="2">
    <source>
        <dbReference type="ARBA" id="ARBA00022741"/>
    </source>
</evidence>
<evidence type="ECO:0000313" key="5">
    <source>
        <dbReference type="EnsemblMetazoa" id="BGLB039543-PA"/>
    </source>
</evidence>
<dbReference type="VEuPathDB" id="VectorBase:BGLAX_039277"/>
<dbReference type="PANTHER" id="PTHR10903">
    <property type="entry name" value="GTPASE, IMAP FAMILY MEMBER-RELATED"/>
    <property type="match status" value="1"/>
</dbReference>
<evidence type="ECO:0000256" key="1">
    <source>
        <dbReference type="ARBA" id="ARBA00008535"/>
    </source>
</evidence>
<accession>A0A2C9M7S2</accession>
<evidence type="ECO:0000256" key="3">
    <source>
        <dbReference type="ARBA" id="ARBA00023134"/>
    </source>
</evidence>
<reference evidence="5" key="1">
    <citation type="submission" date="2020-05" db="UniProtKB">
        <authorList>
            <consortium name="EnsemblMetazoa"/>
        </authorList>
    </citation>
    <scope>IDENTIFICATION</scope>
    <source>
        <strain evidence="5">BB02</strain>
    </source>
</reference>
<name>A0A2C9M7S2_BIOGL</name>
<dbReference type="InterPro" id="IPR006703">
    <property type="entry name" value="G_AIG1"/>
</dbReference>
<keyword evidence="3" id="KW-0342">GTP-binding</keyword>
<dbReference type="KEGG" id="bgt:106075527"/>
<feature type="domain" description="AIG1-type G" evidence="4">
    <location>
        <begin position="6"/>
        <end position="219"/>
    </location>
</feature>
<dbReference type="PROSITE" id="PS51720">
    <property type="entry name" value="G_AIG1"/>
    <property type="match status" value="1"/>
</dbReference>
<evidence type="ECO:0000259" key="4">
    <source>
        <dbReference type="PROSITE" id="PS51720"/>
    </source>
</evidence>
<dbReference type="InterPro" id="IPR045058">
    <property type="entry name" value="GIMA/IAN/Toc"/>
</dbReference>
<dbReference type="VEuPathDB" id="VectorBase:BGLB039543"/>
<evidence type="ECO:0000313" key="6">
    <source>
        <dbReference type="Proteomes" id="UP000076420"/>
    </source>
</evidence>